<sequence length="57" mass="5428">MVVAATVVSQGLSLSTVDASGPLLPPAADTNTPAAAALKNASWSGSVAGVGVLPPIE</sequence>
<evidence type="ECO:0000313" key="2">
    <source>
        <dbReference type="Proteomes" id="UP001501009"/>
    </source>
</evidence>
<gene>
    <name evidence="1" type="ORF">GCM10022403_052910</name>
</gene>
<comment type="caution">
    <text evidence="1">The sequence shown here is derived from an EMBL/GenBank/DDBJ whole genome shotgun (WGS) entry which is preliminary data.</text>
</comment>
<name>A0ABP7I970_9ACTN</name>
<proteinExistence type="predicted"/>
<organism evidence="1 2">
    <name type="scientific">Streptomyces coacervatus</name>
    <dbReference type="NCBI Taxonomy" id="647381"/>
    <lineage>
        <taxon>Bacteria</taxon>
        <taxon>Bacillati</taxon>
        <taxon>Actinomycetota</taxon>
        <taxon>Actinomycetes</taxon>
        <taxon>Kitasatosporales</taxon>
        <taxon>Streptomycetaceae</taxon>
        <taxon>Streptomyces</taxon>
    </lineage>
</organism>
<protein>
    <recommendedName>
        <fullName evidence="3">Secreted protein</fullName>
    </recommendedName>
</protein>
<accession>A0ABP7I970</accession>
<evidence type="ECO:0008006" key="3">
    <source>
        <dbReference type="Google" id="ProtNLM"/>
    </source>
</evidence>
<keyword evidence="2" id="KW-1185">Reference proteome</keyword>
<dbReference type="Proteomes" id="UP001501009">
    <property type="component" value="Unassembled WGS sequence"/>
</dbReference>
<reference evidence="2" key="1">
    <citation type="journal article" date="2019" name="Int. J. Syst. Evol. Microbiol.">
        <title>The Global Catalogue of Microorganisms (GCM) 10K type strain sequencing project: providing services to taxonomists for standard genome sequencing and annotation.</title>
        <authorList>
            <consortium name="The Broad Institute Genomics Platform"/>
            <consortium name="The Broad Institute Genome Sequencing Center for Infectious Disease"/>
            <person name="Wu L."/>
            <person name="Ma J."/>
        </authorList>
    </citation>
    <scope>NUCLEOTIDE SEQUENCE [LARGE SCALE GENOMIC DNA]</scope>
    <source>
        <strain evidence="2">JCM 17138</strain>
    </source>
</reference>
<dbReference type="EMBL" id="BAABDE010000022">
    <property type="protein sequence ID" value="GAA3812630.1"/>
    <property type="molecule type" value="Genomic_DNA"/>
</dbReference>
<evidence type="ECO:0000313" key="1">
    <source>
        <dbReference type="EMBL" id="GAA3812630.1"/>
    </source>
</evidence>